<evidence type="ECO:0000313" key="1">
    <source>
        <dbReference type="EMBL" id="NSL53991.1"/>
    </source>
</evidence>
<dbReference type="Proteomes" id="UP000778523">
    <property type="component" value="Unassembled WGS sequence"/>
</dbReference>
<dbReference type="EMBL" id="JABCSC020000001">
    <property type="protein sequence ID" value="NSL53991.1"/>
    <property type="molecule type" value="Genomic_DNA"/>
</dbReference>
<protein>
    <submittedName>
        <fullName evidence="1">DUF937 domain-containing protein</fullName>
    </submittedName>
</protein>
<reference evidence="1 2" key="1">
    <citation type="submission" date="2020-06" db="EMBL/GenBank/DDBJ databases">
        <title>Draft genome of Uliginosibacterium sp. IMCC34675.</title>
        <authorList>
            <person name="Song J."/>
        </authorList>
    </citation>
    <scope>NUCLEOTIDE SEQUENCE [LARGE SCALE GENOMIC DNA]</scope>
    <source>
        <strain evidence="1 2">IMCC34675</strain>
    </source>
</reference>
<evidence type="ECO:0000313" key="2">
    <source>
        <dbReference type="Proteomes" id="UP000778523"/>
    </source>
</evidence>
<proteinExistence type="predicted"/>
<accession>A0ABX2IC86</accession>
<dbReference type="RefSeq" id="WP_170020370.1">
    <property type="nucleotide sequence ID" value="NZ_JABCSC020000001.1"/>
</dbReference>
<sequence>MGLLDQLAGQVVGSLSDAKQGSNPLLDIATQLIQSQGGIEGLLAKLQSGGLGTQADSWVSTGQSLPVASEQISNALGADTLEQLAGNTGLNTNQLAGGLASMLPQLIDQLTPNGSTAGANDLLSQGLGALLGGLKRQN</sequence>
<dbReference type="InterPro" id="IPR045372">
    <property type="entry name" value="YidB"/>
</dbReference>
<gene>
    <name evidence="1" type="ORF">HJ583_003035</name>
</gene>
<dbReference type="SUPFAM" id="SSF140804">
    <property type="entry name" value="YidB-like"/>
    <property type="match status" value="1"/>
</dbReference>
<dbReference type="InterPro" id="IPR027405">
    <property type="entry name" value="YidB-like"/>
</dbReference>
<name>A0ABX2IC86_9RHOO</name>
<keyword evidence="2" id="KW-1185">Reference proteome</keyword>
<dbReference type="Gene3D" id="1.10.10.690">
    <property type="entry name" value="YidB-like"/>
    <property type="match status" value="1"/>
</dbReference>
<organism evidence="1 2">
    <name type="scientific">Uliginosibacterium aquaticum</name>
    <dbReference type="NCBI Taxonomy" id="2731212"/>
    <lineage>
        <taxon>Bacteria</taxon>
        <taxon>Pseudomonadati</taxon>
        <taxon>Pseudomonadota</taxon>
        <taxon>Betaproteobacteria</taxon>
        <taxon>Rhodocyclales</taxon>
        <taxon>Zoogloeaceae</taxon>
        <taxon>Uliginosibacterium</taxon>
    </lineage>
</organism>
<comment type="caution">
    <text evidence="1">The sequence shown here is derived from an EMBL/GenBank/DDBJ whole genome shotgun (WGS) entry which is preliminary data.</text>
</comment>
<dbReference type="Pfam" id="PF20159">
    <property type="entry name" value="YidB"/>
    <property type="match status" value="1"/>
</dbReference>